<dbReference type="EMBL" id="JBCGDP010000004">
    <property type="protein sequence ID" value="MEM0576115.1"/>
    <property type="molecule type" value="Genomic_DNA"/>
</dbReference>
<name>A0ABU9NM11_9FLAO</name>
<dbReference type="RefSeq" id="WP_342691160.1">
    <property type="nucleotide sequence ID" value="NZ_JBCGDP010000004.1"/>
</dbReference>
<organism evidence="1 2">
    <name type="scientific">Flavobacterium polysaccharolyticum</name>
    <dbReference type="NCBI Taxonomy" id="3133148"/>
    <lineage>
        <taxon>Bacteria</taxon>
        <taxon>Pseudomonadati</taxon>
        <taxon>Bacteroidota</taxon>
        <taxon>Flavobacteriia</taxon>
        <taxon>Flavobacteriales</taxon>
        <taxon>Flavobacteriaceae</taxon>
        <taxon>Flavobacterium</taxon>
    </lineage>
</organism>
<gene>
    <name evidence="1" type="ORF">WFZ86_06360</name>
</gene>
<accession>A0ABU9NM11</accession>
<evidence type="ECO:0008006" key="3">
    <source>
        <dbReference type="Google" id="ProtNLM"/>
    </source>
</evidence>
<proteinExistence type="predicted"/>
<keyword evidence="2" id="KW-1185">Reference proteome</keyword>
<comment type="caution">
    <text evidence="1">The sequence shown here is derived from an EMBL/GenBank/DDBJ whole genome shotgun (WGS) entry which is preliminary data.</text>
</comment>
<protein>
    <recommendedName>
        <fullName evidence="3">YD repeat-containing protein</fullName>
    </recommendedName>
</protein>
<reference evidence="1 2" key="1">
    <citation type="submission" date="2024-03" db="EMBL/GenBank/DDBJ databases">
        <title>Two novel species of the genus Flavobacterium exhibiting potentially degradation of complex polysaccharides.</title>
        <authorList>
            <person name="Lian X."/>
        </authorList>
    </citation>
    <scope>NUCLEOTIDE SEQUENCE [LARGE SCALE GENOMIC DNA]</scope>
    <source>
        <strain evidence="1 2">N6</strain>
    </source>
</reference>
<evidence type="ECO:0000313" key="2">
    <source>
        <dbReference type="Proteomes" id="UP001468798"/>
    </source>
</evidence>
<dbReference type="Proteomes" id="UP001468798">
    <property type="component" value="Unassembled WGS sequence"/>
</dbReference>
<evidence type="ECO:0000313" key="1">
    <source>
        <dbReference type="EMBL" id="MEM0576115.1"/>
    </source>
</evidence>
<sequence length="255" mass="31321">MIFKGHFAKLLAPLDFHKLTIYSKSDEEKEIRKEYFYKDYKVHKIIDYRNGIISEYEYIDINNFNVKFFLFENSPSEKRFDSIKEFIYFENKKIREVLINIENKKEVKIYTGEFEYSNDDLSFERYIYENGDEYRIKHEWNKTKSVNKITHLDEPDKVKYTFDMNGYLIETLYFKYEGSVKKTLYEYKDNKLFKLIEFPHLEYKKTLLGKIKIITEAQFVDETESYYFENGLLEKEIIKDYETKEIVRTVYYEYE</sequence>